<sequence>MQLMKPGSVIVDIAINQGGTIETVDHYTTHYTPIFVKYDIIHYAVPNMPGATPRTSTMALANGNAKHLLVITKDGLENALNHTPSLASGINIYKGIITYENLDTTL</sequence>
<gene>
    <name evidence="2" type="ORF">BTTOUR_33030</name>
</gene>
<evidence type="ECO:0000259" key="1">
    <source>
        <dbReference type="Pfam" id="PF01262"/>
    </source>
</evidence>
<evidence type="ECO:0000313" key="2">
    <source>
        <dbReference type="EMBL" id="MDW9213577.1"/>
    </source>
</evidence>
<accession>A0ABD5I8D3</accession>
<organism evidence="2 3">
    <name type="scientific">Bacillus thuringiensis serovar toumanoffi</name>
    <dbReference type="NCBI Taxonomy" id="180862"/>
    <lineage>
        <taxon>Bacteria</taxon>
        <taxon>Bacillati</taxon>
        <taxon>Bacillota</taxon>
        <taxon>Bacilli</taxon>
        <taxon>Bacillales</taxon>
        <taxon>Bacillaceae</taxon>
        <taxon>Bacillus</taxon>
        <taxon>Bacillus cereus group</taxon>
    </lineage>
</organism>
<reference evidence="2 3" key="1">
    <citation type="submission" date="2023-10" db="EMBL/GenBank/DDBJ databases">
        <title>Draft Genome Sequence of Bacillus thuringiensis serovar. toumanoffi 4059: Identification of a Novel Cry Protein Candidate.</title>
        <authorList>
            <person name="Murdoch R.W."/>
            <person name="Gemler B."/>
            <person name="Heater B.S."/>
        </authorList>
    </citation>
    <scope>NUCLEOTIDE SEQUENCE [LARGE SCALE GENOMIC DNA]</scope>
    <source>
        <strain evidence="2 3">4059</strain>
    </source>
</reference>
<name>A0ABD5I8D3_BACTU</name>
<dbReference type="Pfam" id="PF01262">
    <property type="entry name" value="AlaDh_PNT_C"/>
    <property type="match status" value="1"/>
</dbReference>
<dbReference type="SUPFAM" id="SSF52283">
    <property type="entry name" value="Formate/glycerate dehydrogenase catalytic domain-like"/>
    <property type="match status" value="1"/>
</dbReference>
<comment type="caution">
    <text evidence="2">The sequence shown here is derived from an EMBL/GenBank/DDBJ whole genome shotgun (WGS) entry which is preliminary data.</text>
</comment>
<dbReference type="EMBL" id="JAWQCK010000009">
    <property type="protein sequence ID" value="MDW9213577.1"/>
    <property type="molecule type" value="Genomic_DNA"/>
</dbReference>
<dbReference type="PANTHER" id="PTHR42795">
    <property type="entry name" value="ALANINE DEHYDROGENASE"/>
    <property type="match status" value="1"/>
</dbReference>
<feature type="domain" description="Alanine dehydrogenase/pyridine nucleotide transhydrogenase NAD(H)-binding" evidence="1">
    <location>
        <begin position="2"/>
        <end position="99"/>
    </location>
</feature>
<dbReference type="InterPro" id="IPR036291">
    <property type="entry name" value="NAD(P)-bd_dom_sf"/>
</dbReference>
<dbReference type="AlphaFoldDB" id="A0ABD5I8D3"/>
<protein>
    <recommendedName>
        <fullName evidence="1">Alanine dehydrogenase/pyridine nucleotide transhydrogenase NAD(H)-binding domain-containing protein</fullName>
    </recommendedName>
</protein>
<dbReference type="Gene3D" id="3.40.50.720">
    <property type="entry name" value="NAD(P)-binding Rossmann-like Domain"/>
    <property type="match status" value="1"/>
</dbReference>
<evidence type="ECO:0000313" key="3">
    <source>
        <dbReference type="Proteomes" id="UP001272716"/>
    </source>
</evidence>
<dbReference type="InterPro" id="IPR007698">
    <property type="entry name" value="AlaDH/PNT_NAD(H)-bd"/>
</dbReference>
<dbReference type="SUPFAM" id="SSF51735">
    <property type="entry name" value="NAD(P)-binding Rossmann-fold domains"/>
    <property type="match status" value="1"/>
</dbReference>
<dbReference type="PANTHER" id="PTHR42795:SF1">
    <property type="entry name" value="ALANINE DEHYDROGENASE"/>
    <property type="match status" value="1"/>
</dbReference>
<dbReference type="Proteomes" id="UP001272716">
    <property type="component" value="Unassembled WGS sequence"/>
</dbReference>
<proteinExistence type="predicted"/>